<dbReference type="InterPro" id="IPR014830">
    <property type="entry name" value="Glycolipid_transfer_prot_dom"/>
</dbReference>
<dbReference type="SUPFAM" id="SSF110004">
    <property type="entry name" value="Glycolipid transfer protein, GLTP"/>
    <property type="match status" value="1"/>
</dbReference>
<dbReference type="EMBL" id="CABIJS010000355">
    <property type="protein sequence ID" value="VUZ50208.1"/>
    <property type="molecule type" value="Genomic_DNA"/>
</dbReference>
<dbReference type="AlphaFoldDB" id="A0A564YU49"/>
<dbReference type="InterPro" id="IPR036497">
    <property type="entry name" value="GLTP_sf"/>
</dbReference>
<keyword evidence="3" id="KW-1185">Reference proteome</keyword>
<reference evidence="2 3" key="1">
    <citation type="submission" date="2019-07" db="EMBL/GenBank/DDBJ databases">
        <authorList>
            <person name="Jastrzebski P J."/>
            <person name="Paukszto L."/>
            <person name="Jastrzebski P J."/>
        </authorList>
    </citation>
    <scope>NUCLEOTIDE SEQUENCE [LARGE SCALE GENOMIC DNA]</scope>
    <source>
        <strain evidence="2 3">WMS-il1</strain>
    </source>
</reference>
<proteinExistence type="predicted"/>
<evidence type="ECO:0000313" key="2">
    <source>
        <dbReference type="EMBL" id="VUZ50208.1"/>
    </source>
</evidence>
<evidence type="ECO:0000259" key="1">
    <source>
        <dbReference type="Pfam" id="PF08718"/>
    </source>
</evidence>
<dbReference type="Pfam" id="PF08718">
    <property type="entry name" value="GLTP"/>
    <property type="match status" value="1"/>
</dbReference>
<dbReference type="PANTHER" id="PTHR10219">
    <property type="entry name" value="GLYCOLIPID TRANSFER PROTEIN-RELATED"/>
    <property type="match status" value="1"/>
</dbReference>
<dbReference type="GO" id="GO:0005829">
    <property type="term" value="C:cytosol"/>
    <property type="evidence" value="ECO:0007669"/>
    <property type="project" value="TreeGrafter"/>
</dbReference>
<dbReference type="GO" id="GO:0016020">
    <property type="term" value="C:membrane"/>
    <property type="evidence" value="ECO:0007669"/>
    <property type="project" value="TreeGrafter"/>
</dbReference>
<gene>
    <name evidence="2" type="ORF">WMSIL1_LOCUS9133</name>
</gene>
<name>A0A564YU49_HYMDI</name>
<dbReference type="GO" id="GO:1902388">
    <property type="term" value="F:ceramide 1-phosphate transfer activity"/>
    <property type="evidence" value="ECO:0007669"/>
    <property type="project" value="TreeGrafter"/>
</dbReference>
<dbReference type="PANTHER" id="PTHR10219:SF43">
    <property type="entry name" value="GLYCOLIPID TRANSFER PROTEIN DOMAIN-CONTAINING PROTEIN"/>
    <property type="match status" value="1"/>
</dbReference>
<dbReference type="GO" id="GO:1902387">
    <property type="term" value="F:ceramide 1-phosphate binding"/>
    <property type="evidence" value="ECO:0007669"/>
    <property type="project" value="TreeGrafter"/>
</dbReference>
<protein>
    <recommendedName>
        <fullName evidence="1">Glycolipid transfer protein domain-containing protein</fullName>
    </recommendedName>
</protein>
<evidence type="ECO:0000313" key="3">
    <source>
        <dbReference type="Proteomes" id="UP000321570"/>
    </source>
</evidence>
<dbReference type="Proteomes" id="UP000321570">
    <property type="component" value="Unassembled WGS sequence"/>
</dbReference>
<sequence>MPDGVFDLRQMTNHFSQSIVGDDINLTDYCAGYKELSTIVDSLGSFMYFIMRDVNQKLGILSDLRNPEKHPTDFCEHFSTVQKMCTFEANQYENNKLKSNSNATMGSRNLLRLHRAFLFIIDLFERVCSDPPEVTLSQLARTAYDESLAKYHPWAIQKACDLAFRALPYRQTFISNLVAMQALDGDLTTEETCRKYLIETSIPILRKVYQITQDIYAQNDMLDLP</sequence>
<accession>A0A564YU49</accession>
<dbReference type="Gene3D" id="1.10.3520.10">
    <property type="entry name" value="Glycolipid transfer protein"/>
    <property type="match status" value="1"/>
</dbReference>
<feature type="domain" description="Glycolipid transfer protein" evidence="1">
    <location>
        <begin position="24"/>
        <end position="177"/>
    </location>
</feature>
<organism evidence="2 3">
    <name type="scientific">Hymenolepis diminuta</name>
    <name type="common">Rat tapeworm</name>
    <dbReference type="NCBI Taxonomy" id="6216"/>
    <lineage>
        <taxon>Eukaryota</taxon>
        <taxon>Metazoa</taxon>
        <taxon>Spiralia</taxon>
        <taxon>Lophotrochozoa</taxon>
        <taxon>Platyhelminthes</taxon>
        <taxon>Cestoda</taxon>
        <taxon>Eucestoda</taxon>
        <taxon>Cyclophyllidea</taxon>
        <taxon>Hymenolepididae</taxon>
        <taxon>Hymenolepis</taxon>
    </lineage>
</organism>